<name>B5EAZ2_CITBB</name>
<evidence type="ECO:0000313" key="3">
    <source>
        <dbReference type="Proteomes" id="UP000008825"/>
    </source>
</evidence>
<sequence>MKQSDQKGTAMVELALLLPLLLLIVFGITEFGRAFYIKNALTNAAREGARRASVTTTDPTVDPALATLKEYVKGACAFPVKPEAILIESTSTPPQHGASSITVTVPYDFQFMYPLTSKLNITLTGQASMFYE</sequence>
<reference evidence="2 3" key="1">
    <citation type="submission" date="2008-07" db="EMBL/GenBank/DDBJ databases">
        <title>Complete sequence of Geobacter bemidjiensis BEM.</title>
        <authorList>
            <consortium name="US DOE Joint Genome Institute"/>
            <person name="Lucas S."/>
            <person name="Copeland A."/>
            <person name="Lapidus A."/>
            <person name="Glavina del Rio T."/>
            <person name="Dalin E."/>
            <person name="Tice H."/>
            <person name="Bruce D."/>
            <person name="Goodwin L."/>
            <person name="Pitluck S."/>
            <person name="Kiss H."/>
            <person name="Brettin T."/>
            <person name="Detter J.C."/>
            <person name="Han C."/>
            <person name="Kuske C.R."/>
            <person name="Schmutz J."/>
            <person name="Larimer F."/>
            <person name="Land M."/>
            <person name="Hauser L."/>
            <person name="Kyrpides N."/>
            <person name="Lykidis A."/>
            <person name="Lovley D."/>
            <person name="Richardson P."/>
        </authorList>
    </citation>
    <scope>NUCLEOTIDE SEQUENCE [LARGE SCALE GENOMIC DNA]</scope>
    <source>
        <strain evidence="3">ATCC BAA-1014 / DSM 16622 / JCM 12645 / Bem</strain>
    </source>
</reference>
<accession>B5EAZ2</accession>
<feature type="domain" description="TadE-like" evidence="1">
    <location>
        <begin position="8"/>
        <end position="50"/>
    </location>
</feature>
<evidence type="ECO:0000313" key="2">
    <source>
        <dbReference type="EMBL" id="ACH38853.1"/>
    </source>
</evidence>
<dbReference type="InterPro" id="IPR012495">
    <property type="entry name" value="TadE-like_dom"/>
</dbReference>
<organism evidence="2 3">
    <name type="scientific">Citrifermentans bemidjiense (strain ATCC BAA-1014 / DSM 16622 / JCM 12645 / Bem)</name>
    <name type="common">Geobacter bemidjiensis</name>
    <dbReference type="NCBI Taxonomy" id="404380"/>
    <lineage>
        <taxon>Bacteria</taxon>
        <taxon>Pseudomonadati</taxon>
        <taxon>Thermodesulfobacteriota</taxon>
        <taxon>Desulfuromonadia</taxon>
        <taxon>Geobacterales</taxon>
        <taxon>Geobacteraceae</taxon>
        <taxon>Citrifermentans</taxon>
    </lineage>
</organism>
<proteinExistence type="predicted"/>
<dbReference type="Proteomes" id="UP000008825">
    <property type="component" value="Chromosome"/>
</dbReference>
<dbReference type="AlphaFoldDB" id="B5EAZ2"/>
<dbReference type="eggNOG" id="COG4961">
    <property type="taxonomic scope" value="Bacteria"/>
</dbReference>
<evidence type="ECO:0000259" key="1">
    <source>
        <dbReference type="Pfam" id="PF07811"/>
    </source>
</evidence>
<protein>
    <submittedName>
        <fullName evidence="2">Flp pilus minor pilin TadE</fullName>
    </submittedName>
</protein>
<dbReference type="OrthoDB" id="6165442at2"/>
<keyword evidence="3" id="KW-1185">Reference proteome</keyword>
<dbReference type="HOGENOM" id="CLU_122851_1_0_7"/>
<dbReference type="Pfam" id="PF07811">
    <property type="entry name" value="TadE"/>
    <property type="match status" value="1"/>
</dbReference>
<dbReference type="KEGG" id="gbm:Gbem_1838"/>
<gene>
    <name evidence="2" type="primary">tadE-2</name>
    <name evidence="2" type="ordered locus">Gbem_1838</name>
</gene>
<dbReference type="EMBL" id="CP001124">
    <property type="protein sequence ID" value="ACH38853.1"/>
    <property type="molecule type" value="Genomic_DNA"/>
</dbReference>
<dbReference type="RefSeq" id="WP_012530272.1">
    <property type="nucleotide sequence ID" value="NC_011146.1"/>
</dbReference>
<dbReference type="STRING" id="404380.Gbem_1838"/>
<reference evidence="2 3" key="2">
    <citation type="journal article" date="2010" name="BMC Genomics">
        <title>The genome of Geobacter bemidjiensis, exemplar for the subsurface clade of Geobacter species that predominate in Fe(III)-reducing subsurface environments.</title>
        <authorList>
            <person name="Aklujkar M."/>
            <person name="Young N.D."/>
            <person name="Holmes D."/>
            <person name="Chavan M."/>
            <person name="Risso C."/>
            <person name="Kiss H.E."/>
            <person name="Han C.S."/>
            <person name="Land M.L."/>
            <person name="Lovley D.R."/>
        </authorList>
    </citation>
    <scope>NUCLEOTIDE SEQUENCE [LARGE SCALE GENOMIC DNA]</scope>
    <source>
        <strain evidence="3">ATCC BAA-1014 / DSM 16622 / JCM 12645 / Bem</strain>
    </source>
</reference>